<dbReference type="Proteomes" id="UP000634136">
    <property type="component" value="Unassembled WGS sequence"/>
</dbReference>
<sequence>MAFTPAWSFLTSMCLVADLTSILWVSPAIAMCLALLLLGRPSVAIWWKLDVLNIVEYGRATTLGQAVEMRRQRDDQCKASYRDDP</sequence>
<proteinExistence type="predicted"/>
<protein>
    <submittedName>
        <fullName evidence="2">Uncharacterized protein</fullName>
    </submittedName>
</protein>
<comment type="caution">
    <text evidence="2">The sequence shown here is derived from an EMBL/GenBank/DDBJ whole genome shotgun (WGS) entry which is preliminary data.</text>
</comment>
<reference evidence="2" key="1">
    <citation type="submission" date="2020-09" db="EMBL/GenBank/DDBJ databases">
        <title>Genome-Enabled Discovery of Anthraquinone Biosynthesis in Senna tora.</title>
        <authorList>
            <person name="Kang S.-H."/>
            <person name="Pandey R.P."/>
            <person name="Lee C.-M."/>
            <person name="Sim J.-S."/>
            <person name="Jeong J.-T."/>
            <person name="Choi B.-S."/>
            <person name="Jung M."/>
            <person name="Ginzburg D."/>
            <person name="Zhao K."/>
            <person name="Won S.Y."/>
            <person name="Oh T.-J."/>
            <person name="Yu Y."/>
            <person name="Kim N.-H."/>
            <person name="Lee O.R."/>
            <person name="Lee T.-H."/>
            <person name="Bashyal P."/>
            <person name="Kim T.-S."/>
            <person name="Lee W.-H."/>
            <person name="Kawkins C."/>
            <person name="Kim C.-K."/>
            <person name="Kim J.S."/>
            <person name="Ahn B.O."/>
            <person name="Rhee S.Y."/>
            <person name="Sohng J.K."/>
        </authorList>
    </citation>
    <scope>NUCLEOTIDE SEQUENCE</scope>
    <source>
        <tissue evidence="2">Leaf</tissue>
    </source>
</reference>
<organism evidence="2 3">
    <name type="scientific">Senna tora</name>
    <dbReference type="NCBI Taxonomy" id="362788"/>
    <lineage>
        <taxon>Eukaryota</taxon>
        <taxon>Viridiplantae</taxon>
        <taxon>Streptophyta</taxon>
        <taxon>Embryophyta</taxon>
        <taxon>Tracheophyta</taxon>
        <taxon>Spermatophyta</taxon>
        <taxon>Magnoliopsida</taxon>
        <taxon>eudicotyledons</taxon>
        <taxon>Gunneridae</taxon>
        <taxon>Pentapetalae</taxon>
        <taxon>rosids</taxon>
        <taxon>fabids</taxon>
        <taxon>Fabales</taxon>
        <taxon>Fabaceae</taxon>
        <taxon>Caesalpinioideae</taxon>
        <taxon>Cassia clade</taxon>
        <taxon>Senna</taxon>
    </lineage>
</organism>
<dbReference type="AlphaFoldDB" id="A0A834W2I7"/>
<evidence type="ECO:0000256" key="1">
    <source>
        <dbReference type="SAM" id="Phobius"/>
    </source>
</evidence>
<keyword evidence="3" id="KW-1185">Reference proteome</keyword>
<accession>A0A834W2I7</accession>
<gene>
    <name evidence="2" type="ORF">G2W53_041030</name>
</gene>
<keyword evidence="1" id="KW-0472">Membrane</keyword>
<evidence type="ECO:0000313" key="3">
    <source>
        <dbReference type="Proteomes" id="UP000634136"/>
    </source>
</evidence>
<dbReference type="EMBL" id="JAAIUW010000013">
    <property type="protein sequence ID" value="KAF7801919.1"/>
    <property type="molecule type" value="Genomic_DNA"/>
</dbReference>
<name>A0A834W2I7_9FABA</name>
<keyword evidence="1" id="KW-1133">Transmembrane helix</keyword>
<evidence type="ECO:0000313" key="2">
    <source>
        <dbReference type="EMBL" id="KAF7801919.1"/>
    </source>
</evidence>
<feature type="transmembrane region" description="Helical" evidence="1">
    <location>
        <begin position="6"/>
        <end position="38"/>
    </location>
</feature>
<keyword evidence="1" id="KW-0812">Transmembrane</keyword>